<reference evidence="3" key="1">
    <citation type="submission" date="2017-03" db="EMBL/GenBank/DDBJ databases">
        <authorList>
            <person name="Sharma R."/>
            <person name="Thines M."/>
        </authorList>
    </citation>
    <scope>NUCLEOTIDE SEQUENCE [LARGE SCALE GENOMIC DNA]</scope>
</reference>
<dbReference type="Proteomes" id="UP000192927">
    <property type="component" value="Unassembled WGS sequence"/>
</dbReference>
<dbReference type="GO" id="GO:0016829">
    <property type="term" value="F:lyase activity"/>
    <property type="evidence" value="ECO:0007669"/>
    <property type="project" value="InterPro"/>
</dbReference>
<protein>
    <submittedName>
        <fullName evidence="2">Acetoacetate decarboxylase beta barrel domain</fullName>
    </submittedName>
</protein>
<dbReference type="SUPFAM" id="SSF160104">
    <property type="entry name" value="Acetoacetate decarboxylase-like"/>
    <property type="match status" value="1"/>
</dbReference>
<dbReference type="InterPro" id="IPR010451">
    <property type="entry name" value="Acetoacetate_decarboxylase"/>
</dbReference>
<sequence length="306" mass="33295">MPGPRQTSTGQTHSLTFPSSSSTTATIKFKTSATLLRTLFPNTSYRFHKTDTVALASLSVQTLSNLDWLAGGSYDLLALYVHGVEYTTSTGEKLSGSYCPVMFENLTDPILSGREELGFPKLFSDIHVTTTASDGDGSERGSSGGGKCEARISWRGAEWATFSWSGLKDQSSPMQADGTTTVTDPKGGAKEEEEEEEEEQQGLFVHKCIPSSSLTPHHQEPHLRALDAEYDVFVPSYKLDGGVKKTRTQKAEHAAFEIKGGLGWEKLPTLQHIVGWMADMPVFEVVETRIVQADGVGDLSGARRVE</sequence>
<name>A0A1W5CYH4_9LECA</name>
<evidence type="ECO:0000313" key="3">
    <source>
        <dbReference type="Proteomes" id="UP000192927"/>
    </source>
</evidence>
<proteinExistence type="predicted"/>
<feature type="compositionally biased region" description="Polar residues" evidence="1">
    <location>
        <begin position="168"/>
        <end position="183"/>
    </location>
</feature>
<evidence type="ECO:0000313" key="2">
    <source>
        <dbReference type="EMBL" id="SLM35927.1"/>
    </source>
</evidence>
<evidence type="ECO:0000256" key="1">
    <source>
        <dbReference type="SAM" id="MobiDB-lite"/>
    </source>
</evidence>
<accession>A0A1W5CYH4</accession>
<feature type="region of interest" description="Disordered" evidence="1">
    <location>
        <begin position="1"/>
        <end position="21"/>
    </location>
</feature>
<keyword evidence="3" id="KW-1185">Reference proteome</keyword>
<dbReference type="EMBL" id="FWEW01000856">
    <property type="protein sequence ID" value="SLM35927.1"/>
    <property type="molecule type" value="Genomic_DNA"/>
</dbReference>
<feature type="region of interest" description="Disordered" evidence="1">
    <location>
        <begin position="168"/>
        <end position="199"/>
    </location>
</feature>
<organism evidence="2 3">
    <name type="scientific">Lasallia pustulata</name>
    <dbReference type="NCBI Taxonomy" id="136370"/>
    <lineage>
        <taxon>Eukaryota</taxon>
        <taxon>Fungi</taxon>
        <taxon>Dikarya</taxon>
        <taxon>Ascomycota</taxon>
        <taxon>Pezizomycotina</taxon>
        <taxon>Lecanoromycetes</taxon>
        <taxon>OSLEUM clade</taxon>
        <taxon>Umbilicariomycetidae</taxon>
        <taxon>Umbilicariales</taxon>
        <taxon>Umbilicariaceae</taxon>
        <taxon>Lasallia</taxon>
    </lineage>
</organism>
<dbReference type="AlphaFoldDB" id="A0A1W5CYH4"/>
<dbReference type="InterPro" id="IPR023375">
    <property type="entry name" value="ADC_dom_sf"/>
</dbReference>
<dbReference type="Gene3D" id="2.40.400.10">
    <property type="entry name" value="Acetoacetate decarboxylase-like"/>
    <property type="match status" value="1"/>
</dbReference>
<dbReference type="Pfam" id="PF06314">
    <property type="entry name" value="ADC"/>
    <property type="match status" value="1"/>
</dbReference>